<name>A0ABP9MF27_9FLAO</name>
<feature type="domain" description="Acyltransferase 3" evidence="2">
    <location>
        <begin position="6"/>
        <end position="79"/>
    </location>
</feature>
<gene>
    <name evidence="3" type="ORF">GCM10023210_27740</name>
</gene>
<feature type="transmembrane region" description="Helical" evidence="1">
    <location>
        <begin position="63"/>
        <end position="84"/>
    </location>
</feature>
<protein>
    <recommendedName>
        <fullName evidence="2">Acyltransferase 3 domain-containing protein</fullName>
    </recommendedName>
</protein>
<dbReference type="PANTHER" id="PTHR23028">
    <property type="entry name" value="ACETYLTRANSFERASE"/>
    <property type="match status" value="1"/>
</dbReference>
<dbReference type="EMBL" id="BAABHX010000004">
    <property type="protein sequence ID" value="GAA5095257.1"/>
    <property type="molecule type" value="Genomic_DNA"/>
</dbReference>
<keyword evidence="1" id="KW-1133">Transmembrane helix</keyword>
<keyword evidence="4" id="KW-1185">Reference proteome</keyword>
<feature type="transmembrane region" description="Helical" evidence="1">
    <location>
        <begin position="34"/>
        <end position="51"/>
    </location>
</feature>
<keyword evidence="1" id="KW-0472">Membrane</keyword>
<accession>A0ABP9MF27</accession>
<evidence type="ECO:0000256" key="1">
    <source>
        <dbReference type="SAM" id="Phobius"/>
    </source>
</evidence>
<evidence type="ECO:0000259" key="2">
    <source>
        <dbReference type="Pfam" id="PF01757"/>
    </source>
</evidence>
<reference evidence="4" key="1">
    <citation type="journal article" date="2019" name="Int. J. Syst. Evol. Microbiol.">
        <title>The Global Catalogue of Microorganisms (GCM) 10K type strain sequencing project: providing services to taxonomists for standard genome sequencing and annotation.</title>
        <authorList>
            <consortium name="The Broad Institute Genomics Platform"/>
            <consortium name="The Broad Institute Genome Sequencing Center for Infectious Disease"/>
            <person name="Wu L."/>
            <person name="Ma J."/>
        </authorList>
    </citation>
    <scope>NUCLEOTIDE SEQUENCE [LARGE SCALE GENOMIC DNA]</scope>
    <source>
        <strain evidence="4">JCM 18019</strain>
    </source>
</reference>
<proteinExistence type="predicted"/>
<evidence type="ECO:0000313" key="4">
    <source>
        <dbReference type="Proteomes" id="UP001500353"/>
    </source>
</evidence>
<sequence length="100" mass="11550">MIMFPVVILLGAGGKVVGEKANRLCKFLGDISYPIYITHFPLVYVYMAWIVNGKHTLEESQSWILGFVIVFISILLAYCFMKFYDIPVRKWLSKKLISKK</sequence>
<keyword evidence="1" id="KW-0812">Transmembrane</keyword>
<dbReference type="Pfam" id="PF01757">
    <property type="entry name" value="Acyl_transf_3"/>
    <property type="match status" value="1"/>
</dbReference>
<organism evidence="3 4">
    <name type="scientific">Chryseobacterium ginsengisoli</name>
    <dbReference type="NCBI Taxonomy" id="363853"/>
    <lineage>
        <taxon>Bacteria</taxon>
        <taxon>Pseudomonadati</taxon>
        <taxon>Bacteroidota</taxon>
        <taxon>Flavobacteriia</taxon>
        <taxon>Flavobacteriales</taxon>
        <taxon>Weeksellaceae</taxon>
        <taxon>Chryseobacterium group</taxon>
        <taxon>Chryseobacterium</taxon>
    </lineage>
</organism>
<dbReference type="PANTHER" id="PTHR23028:SF134">
    <property type="entry name" value="PUTATIVE (AFU_ORTHOLOGUE AFUA_4G08520)-RELATED"/>
    <property type="match status" value="1"/>
</dbReference>
<dbReference type="InterPro" id="IPR002656">
    <property type="entry name" value="Acyl_transf_3_dom"/>
</dbReference>
<dbReference type="InterPro" id="IPR050879">
    <property type="entry name" value="Acyltransferase_3"/>
</dbReference>
<comment type="caution">
    <text evidence="3">The sequence shown here is derived from an EMBL/GenBank/DDBJ whole genome shotgun (WGS) entry which is preliminary data.</text>
</comment>
<evidence type="ECO:0000313" key="3">
    <source>
        <dbReference type="EMBL" id="GAA5095257.1"/>
    </source>
</evidence>
<dbReference type="Proteomes" id="UP001500353">
    <property type="component" value="Unassembled WGS sequence"/>
</dbReference>